<protein>
    <submittedName>
        <fullName evidence="5">ABC transporter substrate-binding protein</fullName>
    </submittedName>
</protein>
<dbReference type="Proteomes" id="UP000287171">
    <property type="component" value="Unassembled WGS sequence"/>
</dbReference>
<comment type="similarity">
    <text evidence="1">Belongs to the bacterial solute-binding protein 1 family.</text>
</comment>
<dbReference type="GO" id="GO:0042956">
    <property type="term" value="P:maltodextrin transmembrane transport"/>
    <property type="evidence" value="ECO:0007669"/>
    <property type="project" value="TreeGrafter"/>
</dbReference>
<proteinExistence type="inferred from homology"/>
<evidence type="ECO:0000256" key="4">
    <source>
        <dbReference type="SAM" id="SignalP"/>
    </source>
</evidence>
<sequence>MLSRSKKMMSVPALMLTVLAVVLSACGGPGATNTNTGNASNGNCSNVQLTFWNALSGPDGPFIQQLVTQFNTAHPESKVKMSIIPLNNFATKLDTAAASKTLPDVAIINEDQIATQAFRNVISPIDDVMSKIGYTQNDFPDRAWSQDEVAGKRYGIPLFINPMTAFYNEDLLKKAGLSNPPTTDADFQRAAAAMNAGGKHGFQITTGFPVQQIFQQLLHQFGGNEFNADNTQATWNSPAGVKALQWMKDAQSKYSQPKLPVDADVNSFKTGNVGMIWNGIWQNSNVTGDAVEFAGKAAATPQIGSQPATWAGMGSLTIPANKQSNTCTRSAAATFIKYLVDNSAKMAQGGDLPAYRKARNDASVQSIPLMKSLSQSVENPVFPPSVPGISDSFAPLSNAIGAIMAGTSQDVKKSLDTSVNQANQILKQNQQKYGSAPKNS</sequence>
<dbReference type="GO" id="GO:0015768">
    <property type="term" value="P:maltose transport"/>
    <property type="evidence" value="ECO:0007669"/>
    <property type="project" value="TreeGrafter"/>
</dbReference>
<organism evidence="5 6">
    <name type="scientific">Dictyobacter alpinus</name>
    <dbReference type="NCBI Taxonomy" id="2014873"/>
    <lineage>
        <taxon>Bacteria</taxon>
        <taxon>Bacillati</taxon>
        <taxon>Chloroflexota</taxon>
        <taxon>Ktedonobacteria</taxon>
        <taxon>Ktedonobacterales</taxon>
        <taxon>Dictyobacteraceae</taxon>
        <taxon>Dictyobacter</taxon>
    </lineage>
</organism>
<dbReference type="InterPro" id="IPR006059">
    <property type="entry name" value="SBP"/>
</dbReference>
<feature type="signal peptide" evidence="4">
    <location>
        <begin position="1"/>
        <end position="27"/>
    </location>
</feature>
<dbReference type="SUPFAM" id="SSF53850">
    <property type="entry name" value="Periplasmic binding protein-like II"/>
    <property type="match status" value="1"/>
</dbReference>
<comment type="caution">
    <text evidence="5">The sequence shown here is derived from an EMBL/GenBank/DDBJ whole genome shotgun (WGS) entry which is preliminary data.</text>
</comment>
<keyword evidence="2" id="KW-0813">Transport</keyword>
<evidence type="ECO:0000256" key="3">
    <source>
        <dbReference type="ARBA" id="ARBA00022729"/>
    </source>
</evidence>
<dbReference type="PANTHER" id="PTHR30061:SF50">
    <property type="entry name" value="MALTOSE_MALTODEXTRIN-BINDING PERIPLASMIC PROTEIN"/>
    <property type="match status" value="1"/>
</dbReference>
<name>A0A402B9W8_9CHLR</name>
<keyword evidence="3 4" id="KW-0732">Signal</keyword>
<dbReference type="Pfam" id="PF01547">
    <property type="entry name" value="SBP_bac_1"/>
    <property type="match status" value="1"/>
</dbReference>
<dbReference type="Gene3D" id="3.40.190.10">
    <property type="entry name" value="Periplasmic binding protein-like II"/>
    <property type="match status" value="1"/>
</dbReference>
<dbReference type="GO" id="GO:0055052">
    <property type="term" value="C:ATP-binding cassette (ABC) transporter complex, substrate-binding subunit-containing"/>
    <property type="evidence" value="ECO:0007669"/>
    <property type="project" value="TreeGrafter"/>
</dbReference>
<dbReference type="CDD" id="cd14748">
    <property type="entry name" value="PBP2_UgpB"/>
    <property type="match status" value="1"/>
</dbReference>
<gene>
    <name evidence="5" type="primary">ugpB</name>
    <name evidence="5" type="ORF">KDA_36770</name>
</gene>
<accession>A0A402B9W8</accession>
<keyword evidence="6" id="KW-1185">Reference proteome</keyword>
<evidence type="ECO:0000313" key="6">
    <source>
        <dbReference type="Proteomes" id="UP000287171"/>
    </source>
</evidence>
<dbReference type="RefSeq" id="WP_161982212.1">
    <property type="nucleotide sequence ID" value="NZ_BIFT01000001.1"/>
</dbReference>
<evidence type="ECO:0000313" key="5">
    <source>
        <dbReference type="EMBL" id="GCE28193.1"/>
    </source>
</evidence>
<dbReference type="GO" id="GO:1901982">
    <property type="term" value="F:maltose binding"/>
    <property type="evidence" value="ECO:0007669"/>
    <property type="project" value="TreeGrafter"/>
</dbReference>
<dbReference type="AlphaFoldDB" id="A0A402B9W8"/>
<dbReference type="PANTHER" id="PTHR30061">
    <property type="entry name" value="MALTOSE-BINDING PERIPLASMIC PROTEIN"/>
    <property type="match status" value="1"/>
</dbReference>
<evidence type="ECO:0000256" key="2">
    <source>
        <dbReference type="ARBA" id="ARBA00022448"/>
    </source>
</evidence>
<feature type="chain" id="PRO_5019469469" evidence="4">
    <location>
        <begin position="28"/>
        <end position="440"/>
    </location>
</feature>
<dbReference type="EMBL" id="BIFT01000001">
    <property type="protein sequence ID" value="GCE28193.1"/>
    <property type="molecule type" value="Genomic_DNA"/>
</dbReference>
<reference evidence="6" key="1">
    <citation type="submission" date="2018-12" db="EMBL/GenBank/DDBJ databases">
        <title>Tengunoibacter tsumagoiensis gen. nov., sp. nov., Dictyobacter kobayashii sp. nov., D. alpinus sp. nov., and D. joshuensis sp. nov. and description of Dictyobacteraceae fam. nov. within the order Ktedonobacterales isolated from Tengu-no-mugimeshi.</title>
        <authorList>
            <person name="Wang C.M."/>
            <person name="Zheng Y."/>
            <person name="Sakai Y."/>
            <person name="Toyoda A."/>
            <person name="Minakuchi Y."/>
            <person name="Abe K."/>
            <person name="Yokota A."/>
            <person name="Yabe S."/>
        </authorList>
    </citation>
    <scope>NUCLEOTIDE SEQUENCE [LARGE SCALE GENOMIC DNA]</scope>
    <source>
        <strain evidence="6">Uno16</strain>
    </source>
</reference>
<dbReference type="PROSITE" id="PS51257">
    <property type="entry name" value="PROKAR_LIPOPROTEIN"/>
    <property type="match status" value="1"/>
</dbReference>
<evidence type="ECO:0000256" key="1">
    <source>
        <dbReference type="ARBA" id="ARBA00008520"/>
    </source>
</evidence>